<feature type="region of interest" description="Disordered" evidence="1">
    <location>
        <begin position="143"/>
        <end position="163"/>
    </location>
</feature>
<dbReference type="EMBL" id="LZYO01000538">
    <property type="protein sequence ID" value="ODH13238.1"/>
    <property type="molecule type" value="Genomic_DNA"/>
</dbReference>
<evidence type="ECO:0008006" key="4">
    <source>
        <dbReference type="Google" id="ProtNLM"/>
    </source>
</evidence>
<protein>
    <recommendedName>
        <fullName evidence="4">Only prolin and serin are matching in the corresponding protein</fullName>
    </recommendedName>
</protein>
<evidence type="ECO:0000313" key="3">
    <source>
        <dbReference type="Proteomes" id="UP000242814"/>
    </source>
</evidence>
<name>A0A1D2J4K3_PARBR</name>
<feature type="region of interest" description="Disordered" evidence="1">
    <location>
        <begin position="30"/>
        <end position="50"/>
    </location>
</feature>
<gene>
    <name evidence="2" type="ORF">ACO22_07451</name>
</gene>
<dbReference type="VEuPathDB" id="FungiDB:PABG_04129"/>
<organism evidence="2 3">
    <name type="scientific">Paracoccidioides brasiliensis</name>
    <dbReference type="NCBI Taxonomy" id="121759"/>
    <lineage>
        <taxon>Eukaryota</taxon>
        <taxon>Fungi</taxon>
        <taxon>Dikarya</taxon>
        <taxon>Ascomycota</taxon>
        <taxon>Pezizomycotina</taxon>
        <taxon>Eurotiomycetes</taxon>
        <taxon>Eurotiomycetidae</taxon>
        <taxon>Onygenales</taxon>
        <taxon>Ajellomycetaceae</taxon>
        <taxon>Paracoccidioides</taxon>
    </lineage>
</organism>
<dbReference type="Proteomes" id="UP000242814">
    <property type="component" value="Unassembled WGS sequence"/>
</dbReference>
<evidence type="ECO:0000256" key="1">
    <source>
        <dbReference type="SAM" id="MobiDB-lite"/>
    </source>
</evidence>
<sequence>MFRLSHLFEATKCESTHSDMESTQTLPFAIPYPQSPQSIASSNSGSPAVSLFSTRTHNRFPSSSSSLASSPGLGSLSEGFSTMKTHLTDVKEEPLERETSPVGGCPYFRHFNKVHTGDHVGGGDDLILGSHEYDLSDDVVEINGTPKKRKPENTQSASFHGISRISTRFTSMSSKWKQKQRPDTAAVLGKYDESLRSRANSATSMLVRPAVSSLSIQHSHNSSSPARAIFEDRLNEAGIPGLDIDKANRQSITEIQPKATTPLLPPMMMEFLKGDDISLTQSPLQSPSVADVTDTSHPTTSHNSLDTSRPACLPSPPLSNQPSVSSISRQLAAAIGQVPDISPVAMPEPNDAWSNKLGHANFTIRPEPYLPQTRTLEALESHTTNWSRARCNYAKHLIRIREHYGLTSNIYHLTEEKWDSVDAQWRETHDQLVAGLEDSKGNPVRMGNKPIIMKHVHLVEAVKIPKLDKEKFPDLGDEDIVGPMSVAPGPPQMSPGRTWKSKKRTFFKFLRDLFSPSGVKA</sequence>
<feature type="compositionally biased region" description="Polar residues" evidence="1">
    <location>
        <begin position="279"/>
        <end position="307"/>
    </location>
</feature>
<dbReference type="AlphaFoldDB" id="A0A1D2J4K3"/>
<dbReference type="VEuPathDB" id="FungiDB:PADG_04481"/>
<evidence type="ECO:0000313" key="2">
    <source>
        <dbReference type="EMBL" id="ODH13238.1"/>
    </source>
</evidence>
<feature type="compositionally biased region" description="Polar residues" evidence="1">
    <location>
        <begin position="35"/>
        <end position="50"/>
    </location>
</feature>
<reference evidence="2 3" key="1">
    <citation type="submission" date="2016-06" db="EMBL/GenBank/DDBJ databases">
        <authorList>
            <person name="Kjaerup R.B."/>
            <person name="Dalgaard T.S."/>
            <person name="Juul-Madsen H.R."/>
        </authorList>
    </citation>
    <scope>NUCLEOTIDE SEQUENCE [LARGE SCALE GENOMIC DNA]</scope>
    <source>
        <strain evidence="2 3">Pb300</strain>
    </source>
</reference>
<feature type="region of interest" description="Disordered" evidence="1">
    <location>
        <begin position="279"/>
        <end position="325"/>
    </location>
</feature>
<comment type="caution">
    <text evidence="2">The sequence shown here is derived from an EMBL/GenBank/DDBJ whole genome shotgun (WGS) entry which is preliminary data.</text>
</comment>
<proteinExistence type="predicted"/>
<accession>A0A1D2J4K3</accession>
<feature type="compositionally biased region" description="Polar residues" evidence="1">
    <location>
        <begin position="153"/>
        <end position="163"/>
    </location>
</feature>